<comment type="caution">
    <text evidence="3">The sequence shown here is derived from an EMBL/GenBank/DDBJ whole genome shotgun (WGS) entry which is preliminary data.</text>
</comment>
<dbReference type="Gene3D" id="3.30.1200.10">
    <property type="entry name" value="YggU-like"/>
    <property type="match status" value="1"/>
</dbReference>
<dbReference type="PANTHER" id="PTHR13420">
    <property type="entry name" value="UPF0235 PROTEIN C15ORF40"/>
    <property type="match status" value="1"/>
</dbReference>
<keyword evidence="4" id="KW-1185">Reference proteome</keyword>
<dbReference type="Pfam" id="PF02594">
    <property type="entry name" value="DUF167"/>
    <property type="match status" value="1"/>
</dbReference>
<dbReference type="SMART" id="SM01152">
    <property type="entry name" value="DUF167"/>
    <property type="match status" value="1"/>
</dbReference>
<dbReference type="PANTHER" id="PTHR13420:SF7">
    <property type="entry name" value="UPF0235 PROTEIN C15ORF40"/>
    <property type="match status" value="1"/>
</dbReference>
<reference evidence="3 4" key="1">
    <citation type="submission" date="2020-03" db="EMBL/GenBank/DDBJ databases">
        <title>Genomic Encyclopedia of Type Strains, Phase IV (KMG-IV): sequencing the most valuable type-strain genomes for metagenomic binning, comparative biology and taxonomic classification.</title>
        <authorList>
            <person name="Goeker M."/>
        </authorList>
    </citation>
    <scope>NUCLEOTIDE SEQUENCE [LARGE SCALE GENOMIC DNA]</scope>
    <source>
        <strain evidence="3 4">DSM 24233</strain>
    </source>
</reference>
<dbReference type="NCBIfam" id="TIGR00251">
    <property type="entry name" value="DUF167 family protein"/>
    <property type="match status" value="1"/>
</dbReference>
<evidence type="ECO:0000256" key="2">
    <source>
        <dbReference type="HAMAP-Rule" id="MF_00634"/>
    </source>
</evidence>
<dbReference type="InterPro" id="IPR036591">
    <property type="entry name" value="YggU-like_sf"/>
</dbReference>
<dbReference type="RefSeq" id="WP_167939767.1">
    <property type="nucleotide sequence ID" value="NZ_JAATJA010000001.1"/>
</dbReference>
<dbReference type="AlphaFoldDB" id="A0A846QHY6"/>
<protein>
    <recommendedName>
        <fullName evidence="2">UPF0235 protein GGQ74_000287</fullName>
    </recommendedName>
</protein>
<sequence length="95" mass="10752">MTQPEYVRRKNDDCWELDVWVQPGAKRSEVDGIHDGCLKVRLMAPAVENKANKALTEFLASTFGVRKGNIRIAKGEKSRRKTIVLETGSEPQWPV</sequence>
<organism evidence="3 4">
    <name type="scientific">Desulfobaculum xiamenense</name>
    <dbReference type="NCBI Taxonomy" id="995050"/>
    <lineage>
        <taxon>Bacteria</taxon>
        <taxon>Pseudomonadati</taxon>
        <taxon>Thermodesulfobacteriota</taxon>
        <taxon>Desulfovibrionia</taxon>
        <taxon>Desulfovibrionales</taxon>
        <taxon>Desulfovibrionaceae</taxon>
        <taxon>Desulfobaculum</taxon>
    </lineage>
</organism>
<dbReference type="EMBL" id="JAATJA010000001">
    <property type="protein sequence ID" value="NJB66647.1"/>
    <property type="molecule type" value="Genomic_DNA"/>
</dbReference>
<proteinExistence type="inferred from homology"/>
<evidence type="ECO:0000313" key="3">
    <source>
        <dbReference type="EMBL" id="NJB66647.1"/>
    </source>
</evidence>
<gene>
    <name evidence="3" type="ORF">GGQ74_000287</name>
</gene>
<evidence type="ECO:0000313" key="4">
    <source>
        <dbReference type="Proteomes" id="UP000580856"/>
    </source>
</evidence>
<accession>A0A846QHY6</accession>
<dbReference type="HAMAP" id="MF_00634">
    <property type="entry name" value="UPF0235"/>
    <property type="match status" value="1"/>
</dbReference>
<dbReference type="GO" id="GO:0005737">
    <property type="term" value="C:cytoplasm"/>
    <property type="evidence" value="ECO:0007669"/>
    <property type="project" value="TreeGrafter"/>
</dbReference>
<name>A0A846QHY6_9BACT</name>
<dbReference type="Proteomes" id="UP000580856">
    <property type="component" value="Unassembled WGS sequence"/>
</dbReference>
<dbReference type="InterPro" id="IPR003746">
    <property type="entry name" value="DUF167"/>
</dbReference>
<evidence type="ECO:0000256" key="1">
    <source>
        <dbReference type="ARBA" id="ARBA00010364"/>
    </source>
</evidence>
<comment type="similarity">
    <text evidence="1 2">Belongs to the UPF0235 family.</text>
</comment>
<dbReference type="SUPFAM" id="SSF69786">
    <property type="entry name" value="YggU-like"/>
    <property type="match status" value="1"/>
</dbReference>